<dbReference type="Proteomes" id="UP000008144">
    <property type="component" value="Unassembled WGS sequence"/>
</dbReference>
<dbReference type="PANTHER" id="PTHR43364">
    <property type="entry name" value="NADH-SPECIFIC METHYLGLYOXAL REDUCTASE-RELATED"/>
    <property type="match status" value="1"/>
</dbReference>
<dbReference type="AlphaFoldDB" id="F6WFK7"/>
<dbReference type="InParanoid" id="F6WFK7"/>
<dbReference type="OMA" id="NYWHGDL"/>
<dbReference type="RefSeq" id="XP_002131439.1">
    <property type="nucleotide sequence ID" value="XM_002131403.5"/>
</dbReference>
<reference evidence="4" key="2">
    <citation type="submission" date="2025-08" db="UniProtKB">
        <authorList>
            <consortium name="Ensembl"/>
        </authorList>
    </citation>
    <scope>IDENTIFICATION</scope>
</reference>
<dbReference type="HOGENOM" id="CLU_023205_1_1_1"/>
<organism evidence="4 5">
    <name type="scientific">Ciona intestinalis</name>
    <name type="common">Transparent sea squirt</name>
    <name type="synonym">Ascidia intestinalis</name>
    <dbReference type="NCBI Taxonomy" id="7719"/>
    <lineage>
        <taxon>Eukaryota</taxon>
        <taxon>Metazoa</taxon>
        <taxon>Chordata</taxon>
        <taxon>Tunicata</taxon>
        <taxon>Ascidiacea</taxon>
        <taxon>Phlebobranchia</taxon>
        <taxon>Cionidae</taxon>
        <taxon>Ciona</taxon>
    </lineage>
</organism>
<keyword evidence="5" id="KW-1185">Reference proteome</keyword>
<dbReference type="PROSITE" id="PS00062">
    <property type="entry name" value="ALDOKETO_REDUCTASE_2"/>
    <property type="match status" value="1"/>
</dbReference>
<dbReference type="GO" id="GO:0005737">
    <property type="term" value="C:cytoplasm"/>
    <property type="evidence" value="ECO:0000318"/>
    <property type="project" value="GO_Central"/>
</dbReference>
<dbReference type="Pfam" id="PF00248">
    <property type="entry name" value="Aldo_ket_red"/>
    <property type="match status" value="1"/>
</dbReference>
<evidence type="ECO:0000256" key="1">
    <source>
        <dbReference type="ARBA" id="ARBA00023002"/>
    </source>
</evidence>
<evidence type="ECO:0000256" key="2">
    <source>
        <dbReference type="ARBA" id="ARBA00038157"/>
    </source>
</evidence>
<evidence type="ECO:0000313" key="4">
    <source>
        <dbReference type="Ensembl" id="ENSCINP00000000318.3"/>
    </source>
</evidence>
<dbReference type="OrthoDB" id="48988at2759"/>
<dbReference type="GO" id="GO:0016491">
    <property type="term" value="F:oxidoreductase activity"/>
    <property type="evidence" value="ECO:0007669"/>
    <property type="project" value="UniProtKB-KW"/>
</dbReference>
<sequence length="328" mass="37341">MTSSNIRTILGSMEFGRRLDFKQSNLVMNEFISHSKSHNTTAEVDSAFMYAGGESEKLIGRSDGCRDDVVRIATKANPWGGNTLSREGVRKQLETSLQRMKVKSVHLFYLHAPDYKVPIVETLEAVNQMHNEGKFKELGLSNYSAWQVAQIHTICSTNSWVVPTVYQGMYNCVTRMVEKELFPCLRHFNMRFYAYNPLAGGILTGKHKFEDVGKDEPGRFFGTGGWVGTYRQRFWRKTNFDLVEEIKVLLQDIYGGEVTLAEAAYRWLFHHSSLDGSKGDGVIIGCSTIEQYHANIANTRGPGLDERITKVMDQYWKQNATTCPDYMR</sequence>
<name>F6WFK7_CIOIN</name>
<proteinExistence type="inferred from homology"/>
<dbReference type="GeneTree" id="ENSGT00940000170750"/>
<accession>F6WFK7</accession>
<reference evidence="4" key="3">
    <citation type="submission" date="2025-09" db="UniProtKB">
        <authorList>
            <consortium name="Ensembl"/>
        </authorList>
    </citation>
    <scope>IDENTIFICATION</scope>
</reference>
<accession>A0A1W2WMR6</accession>
<evidence type="ECO:0000313" key="5">
    <source>
        <dbReference type="Proteomes" id="UP000008144"/>
    </source>
</evidence>
<dbReference type="KEGG" id="cin:100187122"/>
<dbReference type="FunCoup" id="F6WFK7">
    <property type="interactions" value="40"/>
</dbReference>
<dbReference type="PANTHER" id="PTHR43364:SF4">
    <property type="entry name" value="NAD(P)-LINKED OXIDOREDUCTASE SUPERFAMILY PROTEIN"/>
    <property type="match status" value="1"/>
</dbReference>
<comment type="similarity">
    <text evidence="2">Belongs to the aldo/keto reductase family. Aldo/keto reductase 2 subfamily.</text>
</comment>
<feature type="domain" description="NADP-dependent oxidoreductase" evidence="3">
    <location>
        <begin position="9"/>
        <end position="297"/>
    </location>
</feature>
<dbReference type="STRING" id="7719.ENSCINP00000000318"/>
<dbReference type="InterPro" id="IPR036812">
    <property type="entry name" value="NAD(P)_OxRdtase_dom_sf"/>
</dbReference>
<protein>
    <submittedName>
        <fullName evidence="4">Aflatoxin B1 aldehyde reductase member 2-like</fullName>
    </submittedName>
</protein>
<dbReference type="InterPro" id="IPR050523">
    <property type="entry name" value="AKR_Detox_Biosynth"/>
</dbReference>
<dbReference type="InterPro" id="IPR023210">
    <property type="entry name" value="NADP_OxRdtase_dom"/>
</dbReference>
<reference evidence="5" key="1">
    <citation type="journal article" date="2002" name="Science">
        <title>The draft genome of Ciona intestinalis: insights into chordate and vertebrate origins.</title>
        <authorList>
            <person name="Dehal P."/>
            <person name="Satou Y."/>
            <person name="Campbell R.K."/>
            <person name="Chapman J."/>
            <person name="Degnan B."/>
            <person name="De Tomaso A."/>
            <person name="Davidson B."/>
            <person name="Di Gregorio A."/>
            <person name="Gelpke M."/>
            <person name="Goodstein D.M."/>
            <person name="Harafuji N."/>
            <person name="Hastings K.E."/>
            <person name="Ho I."/>
            <person name="Hotta K."/>
            <person name="Huang W."/>
            <person name="Kawashima T."/>
            <person name="Lemaire P."/>
            <person name="Martinez D."/>
            <person name="Meinertzhagen I.A."/>
            <person name="Necula S."/>
            <person name="Nonaka M."/>
            <person name="Putnam N."/>
            <person name="Rash S."/>
            <person name="Saiga H."/>
            <person name="Satake M."/>
            <person name="Terry A."/>
            <person name="Yamada L."/>
            <person name="Wang H.G."/>
            <person name="Awazu S."/>
            <person name="Azumi K."/>
            <person name="Boore J."/>
            <person name="Branno M."/>
            <person name="Chin-Bow S."/>
            <person name="DeSantis R."/>
            <person name="Doyle S."/>
            <person name="Francino P."/>
            <person name="Keys D.N."/>
            <person name="Haga S."/>
            <person name="Hayashi H."/>
            <person name="Hino K."/>
            <person name="Imai K.S."/>
            <person name="Inaba K."/>
            <person name="Kano S."/>
            <person name="Kobayashi K."/>
            <person name="Kobayashi M."/>
            <person name="Lee B.I."/>
            <person name="Makabe K.W."/>
            <person name="Manohar C."/>
            <person name="Matassi G."/>
            <person name="Medina M."/>
            <person name="Mochizuki Y."/>
            <person name="Mount S."/>
            <person name="Morishita T."/>
            <person name="Miura S."/>
            <person name="Nakayama A."/>
            <person name="Nishizaka S."/>
            <person name="Nomoto H."/>
            <person name="Ohta F."/>
            <person name="Oishi K."/>
            <person name="Rigoutsos I."/>
            <person name="Sano M."/>
            <person name="Sasaki A."/>
            <person name="Sasakura Y."/>
            <person name="Shoguchi E."/>
            <person name="Shin-i T."/>
            <person name="Spagnuolo A."/>
            <person name="Stainier D."/>
            <person name="Suzuki M.M."/>
            <person name="Tassy O."/>
            <person name="Takatori N."/>
            <person name="Tokuoka M."/>
            <person name="Yagi K."/>
            <person name="Yoshizaki F."/>
            <person name="Wada S."/>
            <person name="Zhang C."/>
            <person name="Hyatt P.D."/>
            <person name="Larimer F."/>
            <person name="Detter C."/>
            <person name="Doggett N."/>
            <person name="Glavina T."/>
            <person name="Hawkins T."/>
            <person name="Richardson P."/>
            <person name="Lucas S."/>
            <person name="Kohara Y."/>
            <person name="Levine M."/>
            <person name="Satoh N."/>
            <person name="Rokhsar D.S."/>
        </authorList>
    </citation>
    <scope>NUCLEOTIDE SEQUENCE [LARGE SCALE GENOMIC DNA]</scope>
</reference>
<dbReference type="Gene3D" id="3.20.20.100">
    <property type="entry name" value="NADP-dependent oxidoreductase domain"/>
    <property type="match status" value="1"/>
</dbReference>
<dbReference type="CDD" id="cd19075">
    <property type="entry name" value="AKR_AKR7A1-5"/>
    <property type="match status" value="1"/>
</dbReference>
<evidence type="ECO:0000259" key="3">
    <source>
        <dbReference type="Pfam" id="PF00248"/>
    </source>
</evidence>
<dbReference type="InterPro" id="IPR018170">
    <property type="entry name" value="Aldo/ket_reductase_CS"/>
</dbReference>
<keyword evidence="1" id="KW-0560">Oxidoreductase</keyword>
<gene>
    <name evidence="4" type="primary">LOC100187122</name>
</gene>
<dbReference type="Ensembl" id="ENSCINT00000000318.3">
    <property type="protein sequence ID" value="ENSCINP00000000318.3"/>
    <property type="gene ID" value="ENSCING00000000188.3"/>
</dbReference>
<dbReference type="GeneID" id="100187122"/>
<dbReference type="SUPFAM" id="SSF51430">
    <property type="entry name" value="NAD(P)-linked oxidoreductase"/>
    <property type="match status" value="1"/>
</dbReference>